<organism evidence="2 3">
    <name type="scientific">Enterococcus pallens ATCC BAA-351</name>
    <dbReference type="NCBI Taxonomy" id="1158607"/>
    <lineage>
        <taxon>Bacteria</taxon>
        <taxon>Bacillati</taxon>
        <taxon>Bacillota</taxon>
        <taxon>Bacilli</taxon>
        <taxon>Lactobacillales</taxon>
        <taxon>Enterococcaceae</taxon>
        <taxon>Enterococcus</taxon>
    </lineage>
</organism>
<dbReference type="EMBL" id="AJAQ01000001">
    <property type="protein sequence ID" value="EOH97663.1"/>
    <property type="molecule type" value="Genomic_DNA"/>
</dbReference>
<dbReference type="RefSeq" id="WP_010755396.1">
    <property type="nucleotide sequence ID" value="NZ_ASWD01000002.1"/>
</dbReference>
<dbReference type="GO" id="GO:0005886">
    <property type="term" value="C:plasma membrane"/>
    <property type="evidence" value="ECO:0007669"/>
    <property type="project" value="TreeGrafter"/>
</dbReference>
<dbReference type="PANTHER" id="PTHR11328">
    <property type="entry name" value="MAJOR FACILITATOR SUPERFAMILY DOMAIN-CONTAINING PROTEIN"/>
    <property type="match status" value="1"/>
</dbReference>
<reference evidence="2 3" key="1">
    <citation type="submission" date="2013-02" db="EMBL/GenBank/DDBJ databases">
        <title>The Genome Sequence of Enterococcus pallens BAA-351.</title>
        <authorList>
            <consortium name="The Broad Institute Genome Sequencing Platform"/>
            <consortium name="The Broad Institute Genome Sequencing Center for Infectious Disease"/>
            <person name="Earl A.M."/>
            <person name="Gilmore M.S."/>
            <person name="Lebreton F."/>
            <person name="Walker B."/>
            <person name="Young S.K."/>
            <person name="Zeng Q."/>
            <person name="Gargeya S."/>
            <person name="Fitzgerald M."/>
            <person name="Haas B."/>
            <person name="Abouelleil A."/>
            <person name="Alvarado L."/>
            <person name="Arachchi H.M."/>
            <person name="Berlin A.M."/>
            <person name="Chapman S.B."/>
            <person name="Dewar J."/>
            <person name="Goldberg J."/>
            <person name="Griggs A."/>
            <person name="Gujja S."/>
            <person name="Hansen M."/>
            <person name="Howarth C."/>
            <person name="Imamovic A."/>
            <person name="Larimer J."/>
            <person name="McCowan C."/>
            <person name="Murphy C."/>
            <person name="Neiman D."/>
            <person name="Pearson M."/>
            <person name="Priest M."/>
            <person name="Roberts A."/>
            <person name="Saif S."/>
            <person name="Shea T."/>
            <person name="Sisk P."/>
            <person name="Sykes S."/>
            <person name="Wortman J."/>
            <person name="Nusbaum C."/>
            <person name="Birren B."/>
        </authorList>
    </citation>
    <scope>NUCLEOTIDE SEQUENCE [LARGE SCALE GENOMIC DNA]</scope>
    <source>
        <strain evidence="2 3">ATCC BAA-351</strain>
    </source>
</reference>
<dbReference type="InterPro" id="IPR039672">
    <property type="entry name" value="MFS_2"/>
</dbReference>
<accession>R2QR01</accession>
<feature type="transmembrane region" description="Helical" evidence="1">
    <location>
        <begin position="236"/>
        <end position="261"/>
    </location>
</feature>
<dbReference type="PANTHER" id="PTHR11328:SF24">
    <property type="entry name" value="MAJOR FACILITATOR SUPERFAMILY (MFS) PROFILE DOMAIN-CONTAINING PROTEIN"/>
    <property type="match status" value="1"/>
</dbReference>
<feature type="transmembrane region" description="Helical" evidence="1">
    <location>
        <begin position="273"/>
        <end position="291"/>
    </location>
</feature>
<dbReference type="NCBIfam" id="TIGR00792">
    <property type="entry name" value="gph"/>
    <property type="match status" value="1"/>
</dbReference>
<dbReference type="STRING" id="160454.RV10_GL004855"/>
<dbReference type="GO" id="GO:0006814">
    <property type="term" value="P:sodium ion transport"/>
    <property type="evidence" value="ECO:0007669"/>
    <property type="project" value="InterPro"/>
</dbReference>
<feature type="transmembrane region" description="Helical" evidence="1">
    <location>
        <begin position="298"/>
        <end position="318"/>
    </location>
</feature>
<dbReference type="Proteomes" id="UP000013782">
    <property type="component" value="Unassembled WGS sequence"/>
</dbReference>
<keyword evidence="1" id="KW-1133">Transmembrane helix</keyword>
<dbReference type="PATRIC" id="fig|1158607.3.peg.333"/>
<dbReference type="AlphaFoldDB" id="R2QR01"/>
<feature type="transmembrane region" description="Helical" evidence="1">
    <location>
        <begin position="188"/>
        <end position="208"/>
    </location>
</feature>
<dbReference type="CDD" id="cd17332">
    <property type="entry name" value="MFS_MelB_like"/>
    <property type="match status" value="1"/>
</dbReference>
<dbReference type="OrthoDB" id="9764596at2"/>
<protein>
    <submittedName>
        <fullName evidence="2">Sugar (Glycoside-Pentoside-Hexuronide) transporter</fullName>
    </submittedName>
</protein>
<dbReference type="Pfam" id="PF13347">
    <property type="entry name" value="MFS_2"/>
    <property type="match status" value="1"/>
</dbReference>
<dbReference type="GO" id="GO:0015293">
    <property type="term" value="F:symporter activity"/>
    <property type="evidence" value="ECO:0007669"/>
    <property type="project" value="InterPro"/>
</dbReference>
<dbReference type="eggNOG" id="COG2211">
    <property type="taxonomic scope" value="Bacteria"/>
</dbReference>
<dbReference type="SUPFAM" id="SSF103473">
    <property type="entry name" value="MFS general substrate transporter"/>
    <property type="match status" value="1"/>
</dbReference>
<evidence type="ECO:0000313" key="3">
    <source>
        <dbReference type="Proteomes" id="UP000013782"/>
    </source>
</evidence>
<keyword evidence="1" id="KW-0812">Transmembrane</keyword>
<feature type="transmembrane region" description="Helical" evidence="1">
    <location>
        <begin position="324"/>
        <end position="347"/>
    </location>
</feature>
<feature type="transmembrane region" description="Helical" evidence="1">
    <location>
        <begin position="163"/>
        <end position="182"/>
    </location>
</feature>
<keyword evidence="1" id="KW-0472">Membrane</keyword>
<sequence length="454" mass="49275">MKEIVATKKKAHPLVKKLAYASTDGAGNLLFCIISSYILYFYTDVYGLTVGAAGILLLIARIVDSFDAPFWGSIIDHTKSKYGQSRPWFLWLAIPFAIATVLAFSTPNLSGTAKVIYAGVTYVVAGTIYSGIATPITSILPNLSNDPDERIHLNSFRMVGGNVGNFAAVTFALPLVALFGGGDDRKGFSLMVAFFAVIAVGLLFFAFFNLEEINTKKAVSIPFKDSLKAVKGNWPWVLLVLANLAFWMALTVRTSALLYYFEYNLGSKNLVPLINGISLIQVGGMMAIPFISKRLKKTGTMIVGLGLAVVGQFLLFLSGTSMTFLVISWAIACIGSGIACSMPFAMLSDAVDFGEWKSGIRSSGFLSAMGSSFCIKVGAGLGSYFLSVIMAKTDYVANQVQTSQALAGIQFVFLWLPAILFALAAVPMLRYYRYEKQEGFIRAELLTRREPAEQ</sequence>
<dbReference type="Gene3D" id="1.20.1250.20">
    <property type="entry name" value="MFS general substrate transporter like domains"/>
    <property type="match status" value="2"/>
</dbReference>
<feature type="transmembrane region" description="Helical" evidence="1">
    <location>
        <begin position="45"/>
        <end position="63"/>
    </location>
</feature>
<dbReference type="HOGENOM" id="CLU_027408_0_2_9"/>
<dbReference type="GO" id="GO:0008643">
    <property type="term" value="P:carbohydrate transport"/>
    <property type="evidence" value="ECO:0007669"/>
    <property type="project" value="InterPro"/>
</dbReference>
<name>R2QR01_9ENTE</name>
<feature type="transmembrane region" description="Helical" evidence="1">
    <location>
        <begin position="411"/>
        <end position="432"/>
    </location>
</feature>
<feature type="transmembrane region" description="Helical" evidence="1">
    <location>
        <begin position="368"/>
        <end position="391"/>
    </location>
</feature>
<feature type="transmembrane region" description="Helical" evidence="1">
    <location>
        <begin position="88"/>
        <end position="109"/>
    </location>
</feature>
<comment type="caution">
    <text evidence="2">The sequence shown here is derived from an EMBL/GenBank/DDBJ whole genome shotgun (WGS) entry which is preliminary data.</text>
</comment>
<keyword evidence="3" id="KW-1185">Reference proteome</keyword>
<dbReference type="InterPro" id="IPR036259">
    <property type="entry name" value="MFS_trans_sf"/>
</dbReference>
<proteinExistence type="predicted"/>
<dbReference type="InterPro" id="IPR001927">
    <property type="entry name" value="Na/Gal_symport"/>
</dbReference>
<evidence type="ECO:0000256" key="1">
    <source>
        <dbReference type="SAM" id="Phobius"/>
    </source>
</evidence>
<evidence type="ECO:0000313" key="2">
    <source>
        <dbReference type="EMBL" id="EOH97663.1"/>
    </source>
</evidence>
<feature type="transmembrane region" description="Helical" evidence="1">
    <location>
        <begin position="115"/>
        <end position="143"/>
    </location>
</feature>
<gene>
    <name evidence="2" type="ORF">UAU_00331</name>
</gene>